<gene>
    <name evidence="1" type="ORF">EHS25_008922</name>
</gene>
<dbReference type="AlphaFoldDB" id="A0A427YN55"/>
<dbReference type="OrthoDB" id="445007at2759"/>
<sequence length="82" mass="8834">MASARLLSVKDEAALQVAFEQYLGTSTHSMQTHVPFAALHLRPHTPGVRVDTGLPDPLDTGIPRNPRVASDTVLKLAGIKSY</sequence>
<evidence type="ECO:0000313" key="2">
    <source>
        <dbReference type="Proteomes" id="UP000279259"/>
    </source>
</evidence>
<evidence type="ECO:0000313" key="1">
    <source>
        <dbReference type="EMBL" id="RSH92506.1"/>
    </source>
</evidence>
<accession>A0A427YN55</accession>
<organism evidence="1 2">
    <name type="scientific">Saitozyma podzolica</name>
    <dbReference type="NCBI Taxonomy" id="1890683"/>
    <lineage>
        <taxon>Eukaryota</taxon>
        <taxon>Fungi</taxon>
        <taxon>Dikarya</taxon>
        <taxon>Basidiomycota</taxon>
        <taxon>Agaricomycotina</taxon>
        <taxon>Tremellomycetes</taxon>
        <taxon>Tremellales</taxon>
        <taxon>Trimorphomycetaceae</taxon>
        <taxon>Saitozyma</taxon>
    </lineage>
</organism>
<dbReference type="EMBL" id="RSCD01000006">
    <property type="protein sequence ID" value="RSH92506.1"/>
    <property type="molecule type" value="Genomic_DNA"/>
</dbReference>
<name>A0A427YN55_9TREE</name>
<proteinExistence type="predicted"/>
<reference evidence="1 2" key="1">
    <citation type="submission" date="2018-11" db="EMBL/GenBank/DDBJ databases">
        <title>Genome sequence of Saitozyma podzolica DSM 27192.</title>
        <authorList>
            <person name="Aliyu H."/>
            <person name="Gorte O."/>
            <person name="Ochsenreither K."/>
        </authorList>
    </citation>
    <scope>NUCLEOTIDE SEQUENCE [LARGE SCALE GENOMIC DNA]</scope>
    <source>
        <strain evidence="1 2">DSM 27192</strain>
    </source>
</reference>
<comment type="caution">
    <text evidence="1">The sequence shown here is derived from an EMBL/GenBank/DDBJ whole genome shotgun (WGS) entry which is preliminary data.</text>
</comment>
<keyword evidence="2" id="KW-1185">Reference proteome</keyword>
<protein>
    <submittedName>
        <fullName evidence="1">Uncharacterized protein</fullName>
    </submittedName>
</protein>
<dbReference type="Proteomes" id="UP000279259">
    <property type="component" value="Unassembled WGS sequence"/>
</dbReference>